<organism evidence="6 7">
    <name type="scientific">Flavilitoribacter nigricans (strain ATCC 23147 / DSM 23189 / NBRC 102662 / NCIMB 1420 / SS-2)</name>
    <name type="common">Lewinella nigricans</name>
    <dbReference type="NCBI Taxonomy" id="1122177"/>
    <lineage>
        <taxon>Bacteria</taxon>
        <taxon>Pseudomonadati</taxon>
        <taxon>Bacteroidota</taxon>
        <taxon>Saprospiria</taxon>
        <taxon>Saprospirales</taxon>
        <taxon>Lewinellaceae</taxon>
        <taxon>Flavilitoribacter</taxon>
    </lineage>
</organism>
<proteinExistence type="inferred from homology"/>
<evidence type="ECO:0000313" key="6">
    <source>
        <dbReference type="EMBL" id="PHN03992.1"/>
    </source>
</evidence>
<protein>
    <recommendedName>
        <fullName evidence="3">Ribosome maturation factor RimP</fullName>
    </recommendedName>
</protein>
<dbReference type="GO" id="GO:0006412">
    <property type="term" value="P:translation"/>
    <property type="evidence" value="ECO:0007669"/>
    <property type="project" value="TreeGrafter"/>
</dbReference>
<dbReference type="InterPro" id="IPR003728">
    <property type="entry name" value="Ribosome_maturation_RimP"/>
</dbReference>
<feature type="domain" description="Ribosome maturation factor RimP N-terminal" evidence="4">
    <location>
        <begin position="19"/>
        <end position="79"/>
    </location>
</feature>
<keyword evidence="7" id="KW-1185">Reference proteome</keyword>
<dbReference type="PANTHER" id="PTHR33867:SF1">
    <property type="entry name" value="RIBOSOME MATURATION FACTOR RIMP"/>
    <property type="match status" value="1"/>
</dbReference>
<evidence type="ECO:0000259" key="5">
    <source>
        <dbReference type="Pfam" id="PF17384"/>
    </source>
</evidence>
<evidence type="ECO:0000259" key="4">
    <source>
        <dbReference type="Pfam" id="PF02576"/>
    </source>
</evidence>
<dbReference type="OrthoDB" id="9789702at2"/>
<accession>A0A2D0N636</accession>
<dbReference type="InterPro" id="IPR035956">
    <property type="entry name" value="RimP_N_sf"/>
</dbReference>
<keyword evidence="1 3" id="KW-0963">Cytoplasm</keyword>
<dbReference type="EMBL" id="PDUD01000028">
    <property type="protein sequence ID" value="PHN03992.1"/>
    <property type="molecule type" value="Genomic_DNA"/>
</dbReference>
<dbReference type="Gene3D" id="3.30.300.70">
    <property type="entry name" value="RimP-like superfamily, N-terminal"/>
    <property type="match status" value="1"/>
</dbReference>
<evidence type="ECO:0000313" key="7">
    <source>
        <dbReference type="Proteomes" id="UP000223913"/>
    </source>
</evidence>
<dbReference type="GO" id="GO:0005829">
    <property type="term" value="C:cytosol"/>
    <property type="evidence" value="ECO:0007669"/>
    <property type="project" value="TreeGrafter"/>
</dbReference>
<keyword evidence="2 3" id="KW-0690">Ribosome biogenesis</keyword>
<evidence type="ECO:0000256" key="1">
    <source>
        <dbReference type="ARBA" id="ARBA00022490"/>
    </source>
</evidence>
<dbReference type="Pfam" id="PF17384">
    <property type="entry name" value="DUF150_C"/>
    <property type="match status" value="1"/>
</dbReference>
<dbReference type="RefSeq" id="WP_099152705.1">
    <property type="nucleotide sequence ID" value="NZ_PDUD01000028.1"/>
</dbReference>
<sequence>MEAKIYDLLDEKFAEEEFTDCFLIELKLHANNKLDIFIDSDTGITFDRCRKISRYLESYLDESGWLGERYTLEVSSPGVSRPLQLLRQYPKHIGRKLKVKLKDGSELEGTLTEVGDDQITLERKVVERQGKRKKHMKVSTEIPFGDIDGALVQISFK</sequence>
<dbReference type="HAMAP" id="MF_01077">
    <property type="entry name" value="RimP"/>
    <property type="match status" value="1"/>
</dbReference>
<dbReference type="SUPFAM" id="SSF75420">
    <property type="entry name" value="YhbC-like, N-terminal domain"/>
    <property type="match status" value="1"/>
</dbReference>
<reference evidence="6 7" key="1">
    <citation type="submission" date="2017-10" db="EMBL/GenBank/DDBJ databases">
        <title>The draft genome sequence of Lewinella nigricans NBRC 102662.</title>
        <authorList>
            <person name="Wang K."/>
        </authorList>
    </citation>
    <scope>NUCLEOTIDE SEQUENCE [LARGE SCALE GENOMIC DNA]</scope>
    <source>
        <strain evidence="6 7">NBRC 102662</strain>
    </source>
</reference>
<comment type="similarity">
    <text evidence="3">Belongs to the RimP family.</text>
</comment>
<dbReference type="Pfam" id="PF02576">
    <property type="entry name" value="RimP_N"/>
    <property type="match status" value="1"/>
</dbReference>
<dbReference type="InterPro" id="IPR028989">
    <property type="entry name" value="RimP_N"/>
</dbReference>
<dbReference type="AlphaFoldDB" id="A0A2D0N636"/>
<dbReference type="InterPro" id="IPR028998">
    <property type="entry name" value="RimP_C"/>
</dbReference>
<gene>
    <name evidence="3" type="primary">rimP</name>
    <name evidence="6" type="ORF">CRP01_24290</name>
</gene>
<evidence type="ECO:0000256" key="3">
    <source>
        <dbReference type="HAMAP-Rule" id="MF_01077"/>
    </source>
</evidence>
<dbReference type="NCBIfam" id="NF002531">
    <property type="entry name" value="PRK02001.1"/>
    <property type="match status" value="1"/>
</dbReference>
<evidence type="ECO:0000256" key="2">
    <source>
        <dbReference type="ARBA" id="ARBA00022517"/>
    </source>
</evidence>
<dbReference type="InterPro" id="IPR036847">
    <property type="entry name" value="RimP_C_sf"/>
</dbReference>
<name>A0A2D0N636_FLAN2</name>
<dbReference type="CDD" id="cd01734">
    <property type="entry name" value="YlxS_C"/>
    <property type="match status" value="1"/>
</dbReference>
<feature type="domain" description="Ribosome maturation factor RimP C-terminal" evidence="5">
    <location>
        <begin position="83"/>
        <end position="156"/>
    </location>
</feature>
<comment type="function">
    <text evidence="3">Required for maturation of 30S ribosomal subunits.</text>
</comment>
<comment type="subcellular location">
    <subcellularLocation>
        <location evidence="3">Cytoplasm</location>
    </subcellularLocation>
</comment>
<dbReference type="PANTHER" id="PTHR33867">
    <property type="entry name" value="RIBOSOME MATURATION FACTOR RIMP"/>
    <property type="match status" value="1"/>
</dbReference>
<dbReference type="GO" id="GO:0000028">
    <property type="term" value="P:ribosomal small subunit assembly"/>
    <property type="evidence" value="ECO:0007669"/>
    <property type="project" value="TreeGrafter"/>
</dbReference>
<dbReference type="SUPFAM" id="SSF74942">
    <property type="entry name" value="YhbC-like, C-terminal domain"/>
    <property type="match status" value="1"/>
</dbReference>
<comment type="caution">
    <text evidence="6">The sequence shown here is derived from an EMBL/GenBank/DDBJ whole genome shotgun (WGS) entry which is preliminary data.</text>
</comment>
<dbReference type="Proteomes" id="UP000223913">
    <property type="component" value="Unassembled WGS sequence"/>
</dbReference>